<comment type="caution">
    <text evidence="1">The sequence shown here is derived from an EMBL/GenBank/DDBJ whole genome shotgun (WGS) entry which is preliminary data.</text>
</comment>
<dbReference type="Proteomes" id="UP001570071">
    <property type="component" value="Unassembled WGS sequence"/>
</dbReference>
<gene>
    <name evidence="1" type="ORF">AB6D66_26640</name>
</gene>
<dbReference type="EMBL" id="JBFSSG010000158">
    <property type="protein sequence ID" value="MEZ8724632.1"/>
    <property type="molecule type" value="Genomic_DNA"/>
</dbReference>
<accession>A0ABV4N5Z2</accession>
<evidence type="ECO:0008006" key="3">
    <source>
        <dbReference type="Google" id="ProtNLM"/>
    </source>
</evidence>
<organism evidence="1 2">
    <name type="scientific">Vibrio pomeroyi</name>
    <dbReference type="NCBI Taxonomy" id="198832"/>
    <lineage>
        <taxon>Bacteria</taxon>
        <taxon>Pseudomonadati</taxon>
        <taxon>Pseudomonadota</taxon>
        <taxon>Gammaproteobacteria</taxon>
        <taxon>Vibrionales</taxon>
        <taxon>Vibrionaceae</taxon>
        <taxon>Vibrio</taxon>
    </lineage>
</organism>
<feature type="non-terminal residue" evidence="1">
    <location>
        <position position="1"/>
    </location>
</feature>
<name>A0ABV4N5Z2_9VIBR</name>
<evidence type="ECO:0000313" key="1">
    <source>
        <dbReference type="EMBL" id="MEZ8724632.1"/>
    </source>
</evidence>
<keyword evidence="2" id="KW-1185">Reference proteome</keyword>
<sequence length="96" mass="10709">GLTMFSESEIGSPLLTHEMMHTVDFGHEHNYDGAINNIPYFVQTIIAYNEDATNACQDGTYSCNLSGIKFGVSYTSPPHNSAHKLSHALRGFYFNY</sequence>
<evidence type="ECO:0000313" key="2">
    <source>
        <dbReference type="Proteomes" id="UP001570071"/>
    </source>
</evidence>
<reference evidence="1 2" key="1">
    <citation type="journal article" date="2024" name="ISME J.">
        <title>Tailless and filamentous prophages are predominant in marine Vibrio.</title>
        <authorList>
            <person name="Steensen K."/>
            <person name="Seneca J."/>
            <person name="Bartlau N."/>
            <person name="Yu X.A."/>
            <person name="Hussain F.A."/>
            <person name="Polz M.F."/>
        </authorList>
    </citation>
    <scope>NUCLEOTIDE SEQUENCE [LARGE SCALE GENOMIC DNA]</scope>
    <source>
        <strain evidence="1 2">10N.239.312.F12</strain>
    </source>
</reference>
<proteinExistence type="predicted"/>
<protein>
    <recommendedName>
        <fullName evidence="3">Zinc metalloprotease</fullName>
    </recommendedName>
</protein>